<evidence type="ECO:0000313" key="2">
    <source>
        <dbReference type="Proteomes" id="UP000218385"/>
    </source>
</evidence>
<evidence type="ECO:0000313" key="1">
    <source>
        <dbReference type="EMBL" id="ATE76633.1"/>
    </source>
</evidence>
<dbReference type="EMBL" id="CP023466">
    <property type="protein sequence ID" value="ATE76633.1"/>
    <property type="molecule type" value="Genomic_DNA"/>
</dbReference>
<dbReference type="RefSeq" id="WP_096479785.1">
    <property type="nucleotide sequence ID" value="NZ_CP023466.1"/>
</dbReference>
<protein>
    <submittedName>
        <fullName evidence="1">Uncharacterized protein</fullName>
    </submittedName>
</protein>
<sequence length="703" mass="75187">MQPIQFFAARAEDGVLLPGATVRVLVSGTQTLATLFTDATASVIQGNPFSADAAARVFFYTKVDRIDIQISHGGYLAPLLREIHTVDAADVVDAEVGRLRLELTDGKIYPSEAAGRASATVLNGMMFWAASTDPRILRTLWQKVDSGTSLHISDDVSKKVVDDLSSRADRDDALGFYRDGVSDFAFPIVDPSGKVVGFLGNGGVFATHLEVPSMASVPSRDGPSGIPIIQSLVDRKNGITFNPDDGRTDLLLSDSAIRFVAQNLSGVSTYLPLTEMRGSYAVSSVRRTKAFNIAAIQDRSGQSYDGKQRATGSYDTIVIDRKAPMRFRGMIGQSNSLGASSPGILEGRPLFPHTVLSFDGRFFMQGSNGLVNGETLTDLVPLYDAAAGLGQWPAALAAFASAQAWADAGLPQVGQVVATAGQGDQPAASFLSGTVNWINLMTFANRAKVCAALYGRTVECRHLTYIQGEKSDNWYADFNTFADTVIPALKTQLGQTSLMEIALWQTVGVSPDNGVGQLQIAAADARTDVKLFGPMYMLPVSDLQHANALGKMLMADIHAAVEVQIELGRTWRPLRMRSAVRVGTTVTLTVDLPPGTTGTAKDQDWLPQVTQDGFVFRDSNGATAITAIVYAGATITLTLAAVPTGGSPVVRYGMDYGLGAGYYSMAGNAIAMTETLSFYHRLGHPVPKFIRHNLLRQQIGVTV</sequence>
<organism evidence="1 2">
    <name type="scientific">Pseudomonas frederiksbergensis</name>
    <dbReference type="NCBI Taxonomy" id="104087"/>
    <lineage>
        <taxon>Bacteria</taxon>
        <taxon>Pseudomonadati</taxon>
        <taxon>Pseudomonadota</taxon>
        <taxon>Gammaproteobacteria</taxon>
        <taxon>Pseudomonadales</taxon>
        <taxon>Pseudomonadaceae</taxon>
        <taxon>Pseudomonas</taxon>
    </lineage>
</organism>
<gene>
    <name evidence="1" type="ORF">CNN82_09440</name>
</gene>
<accession>A0AB33ECZ2</accession>
<reference evidence="1 2" key="1">
    <citation type="submission" date="2017-09" db="EMBL/GenBank/DDBJ databases">
        <title>Complete Genome sequence of Lysobacter capsici KNU-15.</title>
        <authorList>
            <person name="Kim M.-C."/>
            <person name="Yi H."/>
            <person name="Lee D.-W."/>
            <person name="Shin J.-H."/>
        </authorList>
    </citation>
    <scope>NUCLEOTIDE SEQUENCE [LARGE SCALE GENOMIC DNA]</scope>
    <source>
        <strain evidence="1 2">KNU-15</strain>
    </source>
</reference>
<name>A0AB33ECZ2_9PSED</name>
<proteinExistence type="predicted"/>
<dbReference type="Proteomes" id="UP000218385">
    <property type="component" value="Chromosome"/>
</dbReference>
<dbReference type="AlphaFoldDB" id="A0AB33ECZ2"/>